<accession>A0ABU7AG13</accession>
<protein>
    <submittedName>
        <fullName evidence="1">Uncharacterized protein</fullName>
    </submittedName>
</protein>
<feature type="non-terminal residue" evidence="1">
    <location>
        <position position="1"/>
    </location>
</feature>
<proteinExistence type="predicted"/>
<organism evidence="1 2">
    <name type="scientific">Ataeniobius toweri</name>
    <dbReference type="NCBI Taxonomy" id="208326"/>
    <lineage>
        <taxon>Eukaryota</taxon>
        <taxon>Metazoa</taxon>
        <taxon>Chordata</taxon>
        <taxon>Craniata</taxon>
        <taxon>Vertebrata</taxon>
        <taxon>Euteleostomi</taxon>
        <taxon>Actinopterygii</taxon>
        <taxon>Neopterygii</taxon>
        <taxon>Teleostei</taxon>
        <taxon>Neoteleostei</taxon>
        <taxon>Acanthomorphata</taxon>
        <taxon>Ovalentaria</taxon>
        <taxon>Atherinomorphae</taxon>
        <taxon>Cyprinodontiformes</taxon>
        <taxon>Goodeidae</taxon>
        <taxon>Ataeniobius</taxon>
    </lineage>
</organism>
<sequence>YQHQGVPNKVAVVLLSQFKQTGTLCFGKTKAVQGSEWQVLKNCLLIRAAS</sequence>
<comment type="caution">
    <text evidence="1">The sequence shown here is derived from an EMBL/GenBank/DDBJ whole genome shotgun (WGS) entry which is preliminary data.</text>
</comment>
<evidence type="ECO:0000313" key="2">
    <source>
        <dbReference type="Proteomes" id="UP001345963"/>
    </source>
</evidence>
<gene>
    <name evidence="1" type="ORF">ATANTOWER_007913</name>
</gene>
<keyword evidence="2" id="KW-1185">Reference proteome</keyword>
<evidence type="ECO:0000313" key="1">
    <source>
        <dbReference type="EMBL" id="MED6236355.1"/>
    </source>
</evidence>
<name>A0ABU7AG13_9TELE</name>
<reference evidence="1 2" key="1">
    <citation type="submission" date="2021-07" db="EMBL/GenBank/DDBJ databases">
        <authorList>
            <person name="Palmer J.M."/>
        </authorList>
    </citation>
    <scope>NUCLEOTIDE SEQUENCE [LARGE SCALE GENOMIC DNA]</scope>
    <source>
        <strain evidence="1 2">AT_MEX2019</strain>
        <tissue evidence="1">Muscle</tissue>
    </source>
</reference>
<dbReference type="EMBL" id="JAHUTI010011765">
    <property type="protein sequence ID" value="MED6236355.1"/>
    <property type="molecule type" value="Genomic_DNA"/>
</dbReference>
<dbReference type="Proteomes" id="UP001345963">
    <property type="component" value="Unassembled WGS sequence"/>
</dbReference>